<dbReference type="InterPro" id="IPR029045">
    <property type="entry name" value="ClpP/crotonase-like_dom_sf"/>
</dbReference>
<dbReference type="Pfam" id="PF00378">
    <property type="entry name" value="ECH_1"/>
    <property type="match status" value="1"/>
</dbReference>
<dbReference type="GO" id="GO:0018812">
    <property type="term" value="F:3-hydroxyacyl-CoA dehydratase activity"/>
    <property type="evidence" value="ECO:0007669"/>
    <property type="project" value="UniProtKB-EC"/>
</dbReference>
<dbReference type="InterPro" id="IPR018376">
    <property type="entry name" value="Enoyl-CoA_hyd/isom_CS"/>
</dbReference>
<organism evidence="5 6">
    <name type="scientific">Clostridium beijerinckii</name>
    <name type="common">Clostridium MP</name>
    <dbReference type="NCBI Taxonomy" id="1520"/>
    <lineage>
        <taxon>Bacteria</taxon>
        <taxon>Bacillati</taxon>
        <taxon>Bacillota</taxon>
        <taxon>Clostridia</taxon>
        <taxon>Eubacteriales</taxon>
        <taxon>Clostridiaceae</taxon>
        <taxon>Clostridium</taxon>
    </lineage>
</organism>
<accession>A0AAW3WGH7</accession>
<proteinExistence type="inferred from homology"/>
<dbReference type="SUPFAM" id="SSF52096">
    <property type="entry name" value="ClpP/crotonase"/>
    <property type="match status" value="1"/>
</dbReference>
<dbReference type="FunFam" id="3.90.226.10:FF:000009">
    <property type="entry name" value="Carnitinyl-CoA dehydratase"/>
    <property type="match status" value="1"/>
</dbReference>
<dbReference type="CDD" id="cd06558">
    <property type="entry name" value="crotonase-like"/>
    <property type="match status" value="1"/>
</dbReference>
<dbReference type="AlphaFoldDB" id="A0AAW3WGH7"/>
<dbReference type="Gene3D" id="3.90.226.10">
    <property type="entry name" value="2-enoyl-CoA Hydratase, Chain A, domain 1"/>
    <property type="match status" value="1"/>
</dbReference>
<dbReference type="PROSITE" id="PS00166">
    <property type="entry name" value="ENOYL_COA_HYDRATASE"/>
    <property type="match status" value="1"/>
</dbReference>
<dbReference type="Proteomes" id="UP001194098">
    <property type="component" value="Unassembled WGS sequence"/>
</dbReference>
<reference evidence="5" key="1">
    <citation type="submission" date="2020-04" db="EMBL/GenBank/DDBJ databases">
        <authorList>
            <person name="Brown S."/>
        </authorList>
    </citation>
    <scope>NUCLEOTIDE SEQUENCE</scope>
    <source>
        <strain evidence="5">DJ015</strain>
    </source>
</reference>
<dbReference type="PANTHER" id="PTHR11941:SF54">
    <property type="entry name" value="ENOYL-COA HYDRATASE, MITOCHONDRIAL"/>
    <property type="match status" value="1"/>
</dbReference>
<evidence type="ECO:0000313" key="5">
    <source>
        <dbReference type="EMBL" id="MBC2477942.1"/>
    </source>
</evidence>
<gene>
    <name evidence="5" type="ORF">HGI39_25345</name>
</gene>
<keyword evidence="3 5" id="KW-0456">Lyase</keyword>
<comment type="pathway">
    <text evidence="1">Lipid metabolism.</text>
</comment>
<dbReference type="PANTHER" id="PTHR11941">
    <property type="entry name" value="ENOYL-COA HYDRATASE-RELATED"/>
    <property type="match status" value="1"/>
</dbReference>
<evidence type="ECO:0000313" key="6">
    <source>
        <dbReference type="Proteomes" id="UP001194098"/>
    </source>
</evidence>
<dbReference type="GO" id="GO:0006635">
    <property type="term" value="P:fatty acid beta-oxidation"/>
    <property type="evidence" value="ECO:0007669"/>
    <property type="project" value="TreeGrafter"/>
</dbReference>
<protein>
    <submittedName>
        <fullName evidence="5">Short-chain-enoyl-CoA hydratase</fullName>
        <ecNumber evidence="5">4.2.1.150</ecNumber>
    </submittedName>
</protein>
<evidence type="ECO:0000256" key="3">
    <source>
        <dbReference type="ARBA" id="ARBA00023239"/>
    </source>
</evidence>
<feature type="non-terminal residue" evidence="5">
    <location>
        <position position="215"/>
    </location>
</feature>
<dbReference type="EMBL" id="JABAGV010000148">
    <property type="protein sequence ID" value="MBC2477942.1"/>
    <property type="molecule type" value="Genomic_DNA"/>
</dbReference>
<reference evidence="5" key="2">
    <citation type="journal article" date="2022" name="Nat. Biotechnol.">
        <title>Carbon-negative production of acetone and isopropanol by gas fermentation at industrial pilot scale.</title>
        <authorList>
            <person name="Liew F.E."/>
            <person name="Nogle R."/>
            <person name="Abdalla T."/>
            <person name="Rasor B.J."/>
            <person name="Canter C."/>
            <person name="Jensen R.O."/>
            <person name="Wang L."/>
            <person name="Strutz J."/>
            <person name="Chirania P."/>
            <person name="De Tissera S."/>
            <person name="Mueller A.P."/>
            <person name="Ruan Z."/>
            <person name="Gao A."/>
            <person name="Tran L."/>
            <person name="Engle N.L."/>
            <person name="Bromley J.C."/>
            <person name="Daniell J."/>
            <person name="Conrado R."/>
            <person name="Tschaplinski T.J."/>
            <person name="Giannone R.J."/>
            <person name="Hettich R.L."/>
            <person name="Karim A.S."/>
            <person name="Simpson S.D."/>
            <person name="Brown S.D."/>
            <person name="Leang C."/>
            <person name="Jewett M.C."/>
            <person name="Kopke M."/>
        </authorList>
    </citation>
    <scope>NUCLEOTIDE SEQUENCE</scope>
    <source>
        <strain evidence="5">DJ015</strain>
    </source>
</reference>
<evidence type="ECO:0000256" key="2">
    <source>
        <dbReference type="ARBA" id="ARBA00005254"/>
    </source>
</evidence>
<comment type="similarity">
    <text evidence="2 4">Belongs to the enoyl-CoA hydratase/isomerase family.</text>
</comment>
<evidence type="ECO:0000256" key="4">
    <source>
        <dbReference type="RuleBase" id="RU003707"/>
    </source>
</evidence>
<dbReference type="InterPro" id="IPR001753">
    <property type="entry name" value="Enoyl-CoA_hydra/iso"/>
</dbReference>
<comment type="caution">
    <text evidence="5">The sequence shown here is derived from an EMBL/GenBank/DDBJ whole genome shotgun (WGS) entry which is preliminary data.</text>
</comment>
<evidence type="ECO:0000256" key="1">
    <source>
        <dbReference type="ARBA" id="ARBA00005189"/>
    </source>
</evidence>
<dbReference type="RefSeq" id="WP_185677412.1">
    <property type="nucleotide sequence ID" value="NZ_JABAGV010000148.1"/>
</dbReference>
<dbReference type="NCBIfam" id="NF004475">
    <property type="entry name" value="PRK05809.1"/>
    <property type="match status" value="1"/>
</dbReference>
<name>A0AAW3WGH7_CLOBE</name>
<dbReference type="EC" id="4.2.1.150" evidence="5"/>
<sequence length="215" mass="22984">MELKNVILEKEGHLAIVTINRPKALNALNSETLKDLDAVLEDLEKDSNMYTVIVTGAGEKSFVAGADISEMKDLNEEQGKKFGILGNNVFRRLEKLDKPVIAAISGFALGGGCELAMSCDIRIASVKAKFGQPEAGLGITPGFGGTQRLARIVGPGKAKELIYTCDLINAEEAYRIGLVNKVVELESLMDEAKAMANKIAANAPKAVAYCKDAID</sequence>